<accession>A0A8S1VXU9</accession>
<proteinExistence type="predicted"/>
<gene>
    <name evidence="1" type="ORF">POCTA_138.1.T0750080</name>
</gene>
<dbReference type="EMBL" id="CAJJDP010000074">
    <property type="protein sequence ID" value="CAD8180539.1"/>
    <property type="molecule type" value="Genomic_DNA"/>
</dbReference>
<reference evidence="1" key="1">
    <citation type="submission" date="2021-01" db="EMBL/GenBank/DDBJ databases">
        <authorList>
            <consortium name="Genoscope - CEA"/>
            <person name="William W."/>
        </authorList>
    </citation>
    <scope>NUCLEOTIDE SEQUENCE</scope>
</reference>
<dbReference type="AlphaFoldDB" id="A0A8S1VXU9"/>
<protein>
    <submittedName>
        <fullName evidence="1">Uncharacterized protein</fullName>
    </submittedName>
</protein>
<evidence type="ECO:0000313" key="2">
    <source>
        <dbReference type="Proteomes" id="UP000683925"/>
    </source>
</evidence>
<name>A0A8S1VXU9_PAROT</name>
<sequence length="49" mass="5785">MELKREGYLKAFVVLSTEQAISKFFEIYFNLIVYIQDILRSSLQILISL</sequence>
<evidence type="ECO:0000313" key="1">
    <source>
        <dbReference type="EMBL" id="CAD8180539.1"/>
    </source>
</evidence>
<dbReference type="Proteomes" id="UP000683925">
    <property type="component" value="Unassembled WGS sequence"/>
</dbReference>
<organism evidence="1 2">
    <name type="scientific">Paramecium octaurelia</name>
    <dbReference type="NCBI Taxonomy" id="43137"/>
    <lineage>
        <taxon>Eukaryota</taxon>
        <taxon>Sar</taxon>
        <taxon>Alveolata</taxon>
        <taxon>Ciliophora</taxon>
        <taxon>Intramacronucleata</taxon>
        <taxon>Oligohymenophorea</taxon>
        <taxon>Peniculida</taxon>
        <taxon>Parameciidae</taxon>
        <taxon>Paramecium</taxon>
    </lineage>
</organism>
<keyword evidence="2" id="KW-1185">Reference proteome</keyword>
<comment type="caution">
    <text evidence="1">The sequence shown here is derived from an EMBL/GenBank/DDBJ whole genome shotgun (WGS) entry which is preliminary data.</text>
</comment>